<keyword evidence="2 5" id="KW-0732">Signal</keyword>
<evidence type="ECO:0000313" key="6">
    <source>
        <dbReference type="EMBL" id="CAK0787787.1"/>
    </source>
</evidence>
<keyword evidence="3" id="KW-1015">Disulfide bond</keyword>
<proteinExistence type="inferred from homology"/>
<dbReference type="SUPFAM" id="SSF53474">
    <property type="entry name" value="alpha/beta-Hydrolases"/>
    <property type="match status" value="1"/>
</dbReference>
<dbReference type="Pfam" id="PF00450">
    <property type="entry name" value="Peptidase_S10"/>
    <property type="match status" value="1"/>
</dbReference>
<dbReference type="GO" id="GO:0004185">
    <property type="term" value="F:serine-type carboxypeptidase activity"/>
    <property type="evidence" value="ECO:0007669"/>
    <property type="project" value="UniProtKB-UniRule"/>
</dbReference>
<dbReference type="InterPro" id="IPR029058">
    <property type="entry name" value="AB_hydrolase_fold"/>
</dbReference>
<evidence type="ECO:0000256" key="4">
    <source>
        <dbReference type="ARBA" id="ARBA00023180"/>
    </source>
</evidence>
<dbReference type="PANTHER" id="PTHR11802">
    <property type="entry name" value="SERINE PROTEASE FAMILY S10 SERINE CARBOXYPEPTIDASE"/>
    <property type="match status" value="1"/>
</dbReference>
<gene>
    <name evidence="6" type="ORF">CVIRNUC_011009</name>
</gene>
<comment type="caution">
    <text evidence="6">The sequence shown here is derived from an EMBL/GenBank/DDBJ whole genome shotgun (WGS) entry which is preliminary data.</text>
</comment>
<evidence type="ECO:0000256" key="2">
    <source>
        <dbReference type="ARBA" id="ARBA00022729"/>
    </source>
</evidence>
<protein>
    <recommendedName>
        <fullName evidence="5">Carboxypeptidase</fullName>
        <ecNumber evidence="5">3.4.16.-</ecNumber>
    </recommendedName>
</protein>
<evidence type="ECO:0000313" key="7">
    <source>
        <dbReference type="Proteomes" id="UP001314263"/>
    </source>
</evidence>
<dbReference type="PRINTS" id="PR00724">
    <property type="entry name" value="CRBOXYPTASEC"/>
</dbReference>
<accession>A0AAV1IKJ5</accession>
<dbReference type="PANTHER" id="PTHR11802:SF201">
    <property type="entry name" value="CARBOXYPEPTIDASE"/>
    <property type="match status" value="1"/>
</dbReference>
<keyword evidence="4" id="KW-0325">Glycoprotein</keyword>
<dbReference type="PROSITE" id="PS00560">
    <property type="entry name" value="CARBOXYPEPT_SER_HIS"/>
    <property type="match status" value="1"/>
</dbReference>
<evidence type="ECO:0000256" key="5">
    <source>
        <dbReference type="RuleBase" id="RU361156"/>
    </source>
</evidence>
<keyword evidence="5" id="KW-0645">Protease</keyword>
<keyword evidence="5" id="KW-0378">Hydrolase</keyword>
<reference evidence="6 7" key="1">
    <citation type="submission" date="2023-10" db="EMBL/GenBank/DDBJ databases">
        <authorList>
            <person name="Maclean D."/>
            <person name="Macfadyen A."/>
        </authorList>
    </citation>
    <scope>NUCLEOTIDE SEQUENCE [LARGE SCALE GENOMIC DNA]</scope>
</reference>
<dbReference type="GO" id="GO:0006508">
    <property type="term" value="P:proteolysis"/>
    <property type="evidence" value="ECO:0007669"/>
    <property type="project" value="UniProtKB-KW"/>
</dbReference>
<dbReference type="EC" id="3.4.16.-" evidence="5"/>
<keyword evidence="7" id="KW-1185">Reference proteome</keyword>
<dbReference type="InterPro" id="IPR033124">
    <property type="entry name" value="Ser_caboxypep_his_AS"/>
</dbReference>
<keyword evidence="5" id="KW-0121">Carboxypeptidase</keyword>
<dbReference type="Proteomes" id="UP001314263">
    <property type="component" value="Unassembled WGS sequence"/>
</dbReference>
<dbReference type="FunFam" id="3.40.50.11320:FF:000002">
    <property type="entry name" value="Carboxypeptidase"/>
    <property type="match status" value="1"/>
</dbReference>
<comment type="similarity">
    <text evidence="1 5">Belongs to the peptidase S10 family.</text>
</comment>
<dbReference type="Gene3D" id="3.40.50.1820">
    <property type="entry name" value="alpha/beta hydrolase"/>
    <property type="match status" value="1"/>
</dbReference>
<dbReference type="InterPro" id="IPR001563">
    <property type="entry name" value="Peptidase_S10"/>
</dbReference>
<feature type="chain" id="PRO_5043104471" description="Carboxypeptidase" evidence="5">
    <location>
        <begin position="22"/>
        <end position="537"/>
    </location>
</feature>
<dbReference type="PROSITE" id="PS00131">
    <property type="entry name" value="CARBOXYPEPT_SER_SER"/>
    <property type="match status" value="1"/>
</dbReference>
<dbReference type="Gene3D" id="3.40.50.11320">
    <property type="match status" value="1"/>
</dbReference>
<dbReference type="EMBL" id="CAUYUE010000018">
    <property type="protein sequence ID" value="CAK0787787.1"/>
    <property type="molecule type" value="Genomic_DNA"/>
</dbReference>
<feature type="signal peptide" evidence="5">
    <location>
        <begin position="1"/>
        <end position="21"/>
    </location>
</feature>
<organism evidence="6 7">
    <name type="scientific">Coccomyxa viridis</name>
    <dbReference type="NCBI Taxonomy" id="1274662"/>
    <lineage>
        <taxon>Eukaryota</taxon>
        <taxon>Viridiplantae</taxon>
        <taxon>Chlorophyta</taxon>
        <taxon>core chlorophytes</taxon>
        <taxon>Trebouxiophyceae</taxon>
        <taxon>Trebouxiophyceae incertae sedis</taxon>
        <taxon>Coccomyxaceae</taxon>
        <taxon>Coccomyxa</taxon>
    </lineage>
</organism>
<dbReference type="InterPro" id="IPR018202">
    <property type="entry name" value="Ser_caboxypep_ser_AS"/>
</dbReference>
<evidence type="ECO:0000256" key="1">
    <source>
        <dbReference type="ARBA" id="ARBA00009431"/>
    </source>
</evidence>
<sequence>MYAPFFFIACFVLLLSQKCLAYIHGPSILQQSPSVLRRDSMAAAVAPGPSDAAYTMQAEDDRIGILPGWGKPDFGLFSGYVTVNKTAGRTLFYAFAESKEDPRSKPLVLWLNGGPGCSSLASGFLSELGPFYPTSDGNLQENNYTWTSSANIIFLESPAFVGWSYSNTSSDLIVGDVRTARDSLMFLKGFLERFPVYQGRPFWIAGESYGGHYIPNLALEIVKYNDMADKSQQINLKGFMAGNAWTDAVEDNKGAIDFWFYHALISEDTRDGIYATCNFSNIGPLQTSAQPESVNKSKSCNDYILDSQKESGFGAGGVNIYDIFADVCGAEQEVAEVRQFARVLGRTDAAHAQVEASDGDLAQTASLAAAVLMPTPGAYDPCIDSEVSDYFNRPDVQEAFHANSSGNTLPWTWESCSSKVLYSRKDLLASMLPKYRELLKYDLSILVFSGDVDAVVPVTGTRRWLRVLDLPIVTTWRPWKSATGQVGGYFQRYKGLTLATVRDAGHMVPYTQPERANFLFTNWITKSVNTTSEDSFY</sequence>
<dbReference type="FunFam" id="3.40.50.1820:FF:000211">
    <property type="entry name" value="Carboxypeptidase"/>
    <property type="match status" value="1"/>
</dbReference>
<dbReference type="Gene3D" id="6.10.250.940">
    <property type="match status" value="1"/>
</dbReference>
<dbReference type="AlphaFoldDB" id="A0AAV1IKJ5"/>
<evidence type="ECO:0000256" key="3">
    <source>
        <dbReference type="ARBA" id="ARBA00023157"/>
    </source>
</evidence>
<name>A0AAV1IKJ5_9CHLO</name>